<dbReference type="EMBL" id="RKHR01000004">
    <property type="protein sequence ID" value="ROS01160.1"/>
    <property type="molecule type" value="Genomic_DNA"/>
</dbReference>
<keyword evidence="2 5" id="KW-0238">DNA-binding</keyword>
<evidence type="ECO:0000259" key="4">
    <source>
        <dbReference type="PROSITE" id="PS50995"/>
    </source>
</evidence>
<evidence type="ECO:0000313" key="5">
    <source>
        <dbReference type="EMBL" id="ROS01160.1"/>
    </source>
</evidence>
<dbReference type="InterPro" id="IPR036390">
    <property type="entry name" value="WH_DNA-bd_sf"/>
</dbReference>
<dbReference type="PRINTS" id="PR00598">
    <property type="entry name" value="HTHMARR"/>
</dbReference>
<dbReference type="InterPro" id="IPR000835">
    <property type="entry name" value="HTH_MarR-typ"/>
</dbReference>
<evidence type="ECO:0000256" key="2">
    <source>
        <dbReference type="ARBA" id="ARBA00023125"/>
    </source>
</evidence>
<dbReference type="SUPFAM" id="SSF46785">
    <property type="entry name" value="Winged helix' DNA-binding domain"/>
    <property type="match status" value="1"/>
</dbReference>
<dbReference type="OrthoDB" id="5296557at2"/>
<evidence type="ECO:0000313" key="6">
    <source>
        <dbReference type="Proteomes" id="UP000275394"/>
    </source>
</evidence>
<evidence type="ECO:0000256" key="3">
    <source>
        <dbReference type="ARBA" id="ARBA00023163"/>
    </source>
</evidence>
<dbReference type="RefSeq" id="WP_123711984.1">
    <property type="nucleotide sequence ID" value="NZ_RKHR01000004.1"/>
</dbReference>
<keyword evidence="1" id="KW-0805">Transcription regulation</keyword>
<proteinExistence type="predicted"/>
<sequence length="164" mass="18004">MVQGPSKPSNNRPMIASEALKDNLNLLISDISILQEKLFNLHCRQLGGIQLTRAQAQLLALLATGDGLSQTQIVSQLSIEKSALASLLTNLESAGWIIRLSDNKDRRLKRVYLTDKLKQHQAGLSVVAQQSLDIALHNISQTDVEQLLATLMEVRANLDQALSN</sequence>
<dbReference type="GO" id="GO:0003700">
    <property type="term" value="F:DNA-binding transcription factor activity"/>
    <property type="evidence" value="ECO:0007669"/>
    <property type="project" value="InterPro"/>
</dbReference>
<accession>A0A3N2DN17</accession>
<evidence type="ECO:0000256" key="1">
    <source>
        <dbReference type="ARBA" id="ARBA00023015"/>
    </source>
</evidence>
<dbReference type="PROSITE" id="PS50995">
    <property type="entry name" value="HTH_MARR_2"/>
    <property type="match status" value="1"/>
</dbReference>
<dbReference type="GO" id="GO:0003677">
    <property type="term" value="F:DNA binding"/>
    <property type="evidence" value="ECO:0007669"/>
    <property type="project" value="UniProtKB-KW"/>
</dbReference>
<dbReference type="PANTHER" id="PTHR42756">
    <property type="entry name" value="TRANSCRIPTIONAL REGULATOR, MARR"/>
    <property type="match status" value="1"/>
</dbReference>
<comment type="caution">
    <text evidence="5">The sequence shown here is derived from an EMBL/GenBank/DDBJ whole genome shotgun (WGS) entry which is preliminary data.</text>
</comment>
<dbReference type="PANTHER" id="PTHR42756:SF1">
    <property type="entry name" value="TRANSCRIPTIONAL REPRESSOR OF EMRAB OPERON"/>
    <property type="match status" value="1"/>
</dbReference>
<name>A0A3N2DN17_9GAMM</name>
<feature type="domain" description="HTH marR-type" evidence="4">
    <location>
        <begin position="24"/>
        <end position="156"/>
    </location>
</feature>
<dbReference type="Gene3D" id="1.10.10.10">
    <property type="entry name" value="Winged helix-like DNA-binding domain superfamily/Winged helix DNA-binding domain"/>
    <property type="match status" value="1"/>
</dbReference>
<gene>
    <name evidence="5" type="ORF">EDC56_1588</name>
</gene>
<dbReference type="InterPro" id="IPR036388">
    <property type="entry name" value="WH-like_DNA-bd_sf"/>
</dbReference>
<dbReference type="Pfam" id="PF12802">
    <property type="entry name" value="MarR_2"/>
    <property type="match status" value="1"/>
</dbReference>
<dbReference type="AlphaFoldDB" id="A0A3N2DN17"/>
<keyword evidence="3" id="KW-0804">Transcription</keyword>
<keyword evidence="6" id="KW-1185">Reference proteome</keyword>
<organism evidence="5 6">
    <name type="scientific">Sinobacterium caligoides</name>
    <dbReference type="NCBI Taxonomy" id="933926"/>
    <lineage>
        <taxon>Bacteria</taxon>
        <taxon>Pseudomonadati</taxon>
        <taxon>Pseudomonadota</taxon>
        <taxon>Gammaproteobacteria</taxon>
        <taxon>Cellvibrionales</taxon>
        <taxon>Spongiibacteraceae</taxon>
        <taxon>Sinobacterium</taxon>
    </lineage>
</organism>
<reference evidence="5 6" key="1">
    <citation type="submission" date="2018-11" db="EMBL/GenBank/DDBJ databases">
        <title>Genomic Encyclopedia of Type Strains, Phase IV (KMG-IV): sequencing the most valuable type-strain genomes for metagenomic binning, comparative biology and taxonomic classification.</title>
        <authorList>
            <person name="Goeker M."/>
        </authorList>
    </citation>
    <scope>NUCLEOTIDE SEQUENCE [LARGE SCALE GENOMIC DNA]</scope>
    <source>
        <strain evidence="5 6">DSM 100316</strain>
    </source>
</reference>
<dbReference type="SMART" id="SM00347">
    <property type="entry name" value="HTH_MARR"/>
    <property type="match status" value="1"/>
</dbReference>
<dbReference type="Proteomes" id="UP000275394">
    <property type="component" value="Unassembled WGS sequence"/>
</dbReference>
<protein>
    <submittedName>
        <fullName evidence="5">DNA-binding MarR family transcriptional regulator</fullName>
    </submittedName>
</protein>